<comment type="catalytic activity">
    <reaction evidence="8">
        <text>N(6)-[(R)-lipoyl]-L-lysyl-[protein] + pyruvate + H(+) = N(6)-[(R)-S(8)-acetyldihydrolipoyl]-L-lysyl-[protein] + CO2</text>
        <dbReference type="Rhea" id="RHEA:19189"/>
        <dbReference type="Rhea" id="RHEA-COMP:10474"/>
        <dbReference type="Rhea" id="RHEA-COMP:10478"/>
        <dbReference type="ChEBI" id="CHEBI:15361"/>
        <dbReference type="ChEBI" id="CHEBI:15378"/>
        <dbReference type="ChEBI" id="CHEBI:16526"/>
        <dbReference type="ChEBI" id="CHEBI:83099"/>
        <dbReference type="ChEBI" id="CHEBI:83111"/>
        <dbReference type="EC" id="1.2.4.1"/>
    </reaction>
</comment>
<comment type="function">
    <text evidence="8">The pyruvate dehydrogenase complex catalyzes the overall conversion of pyruvate to acetyl-CoA and CO(2).</text>
</comment>
<evidence type="ECO:0000256" key="5">
    <source>
        <dbReference type="ARBA" id="ARBA00023002"/>
    </source>
</evidence>
<accession>A0A521BE47</accession>
<evidence type="ECO:0000313" key="12">
    <source>
        <dbReference type="Proteomes" id="UP000317593"/>
    </source>
</evidence>
<evidence type="ECO:0000256" key="7">
    <source>
        <dbReference type="ARBA" id="ARBA00023317"/>
    </source>
</evidence>
<sequence>MATKKKTPAKKKSSRKSREKEQKRHLLHQMIRIRQMEEKAYELYTQEKIRGFLHLYDGEEAVAVGVIENLQKEDSIVATYREHGHALVRGVSMERIMAEMYGKLEGCSGGRGGSMHLYDKETNFFGGSAIVANGLPMATGVALAYKRQQKEAIACCFFGEGAVDEGEFHESMNLAALWKLPVLFVCENNLYSMGMPFELAESETDLVTKARSYKMKASSVNGMDVLAVLQEARKAVAYARDNQQPYFLECRTYRYRAHSMFDPERYRSKEEVQEWKKKDPITTFAEKLKKEQLLTDEELQHINREVAGEVAQAVQFAEEGTDEPIENLSQFVYSNSKN</sequence>
<dbReference type="AlphaFoldDB" id="A0A521BE47"/>
<dbReference type="PANTHER" id="PTHR11516:SF60">
    <property type="entry name" value="PYRUVATE DEHYDROGENASE E1 COMPONENT SUBUNIT ALPHA"/>
    <property type="match status" value="1"/>
</dbReference>
<dbReference type="SUPFAM" id="SSF52518">
    <property type="entry name" value="Thiamin diphosphate-binding fold (THDP-binding)"/>
    <property type="match status" value="1"/>
</dbReference>
<evidence type="ECO:0000256" key="3">
    <source>
        <dbReference type="ARBA" id="ARBA00012281"/>
    </source>
</evidence>
<dbReference type="CDD" id="cd02000">
    <property type="entry name" value="TPP_E1_PDC_ADC_BCADC"/>
    <property type="match status" value="1"/>
</dbReference>
<dbReference type="InterPro" id="IPR001017">
    <property type="entry name" value="DH_E1"/>
</dbReference>
<dbReference type="EC" id="1.2.4.1" evidence="3 8"/>
<dbReference type="GO" id="GO:0004739">
    <property type="term" value="F:pyruvate dehydrogenase (acetyl-transferring) activity"/>
    <property type="evidence" value="ECO:0007669"/>
    <property type="project" value="UniProtKB-UniRule"/>
</dbReference>
<dbReference type="InterPro" id="IPR017597">
    <property type="entry name" value="Pyrv_DH_E1_asu_subgrp-y"/>
</dbReference>
<proteinExistence type="predicted"/>
<dbReference type="InterPro" id="IPR029061">
    <property type="entry name" value="THDP-binding"/>
</dbReference>
<feature type="compositionally biased region" description="Basic residues" evidence="9">
    <location>
        <begin position="1"/>
        <end position="15"/>
    </location>
</feature>
<feature type="region of interest" description="Disordered" evidence="9">
    <location>
        <begin position="1"/>
        <end position="24"/>
    </location>
</feature>
<comment type="cofactor">
    <cofactor evidence="1 8">
        <name>thiamine diphosphate</name>
        <dbReference type="ChEBI" id="CHEBI:58937"/>
    </cofactor>
</comment>
<evidence type="ECO:0000256" key="6">
    <source>
        <dbReference type="ARBA" id="ARBA00023052"/>
    </source>
</evidence>
<evidence type="ECO:0000313" key="11">
    <source>
        <dbReference type="EMBL" id="SMO45366.1"/>
    </source>
</evidence>
<dbReference type="GO" id="GO:0006086">
    <property type="term" value="P:pyruvate decarboxylation to acetyl-CoA"/>
    <property type="evidence" value="ECO:0007669"/>
    <property type="project" value="InterPro"/>
</dbReference>
<dbReference type="RefSeq" id="WP_142713270.1">
    <property type="nucleotide sequence ID" value="NZ_FXTH01000003.1"/>
</dbReference>
<gene>
    <name evidence="8" type="primary">pdhA</name>
    <name evidence="11" type="ORF">SAMN06265218_10334</name>
</gene>
<dbReference type="PANTHER" id="PTHR11516">
    <property type="entry name" value="PYRUVATE DEHYDROGENASE E1 COMPONENT, ALPHA SUBUNIT BACTERIAL AND ORGANELLAR"/>
    <property type="match status" value="1"/>
</dbReference>
<dbReference type="NCBIfam" id="TIGR03182">
    <property type="entry name" value="PDH_E1_alph_y"/>
    <property type="match status" value="1"/>
</dbReference>
<evidence type="ECO:0000259" key="10">
    <source>
        <dbReference type="Pfam" id="PF00676"/>
    </source>
</evidence>
<name>A0A521BE47_9BACT</name>
<keyword evidence="6 8" id="KW-0786">Thiamine pyrophosphate</keyword>
<keyword evidence="5 8" id="KW-0560">Oxidoreductase</keyword>
<keyword evidence="7 8" id="KW-0670">Pyruvate</keyword>
<comment type="subunit">
    <text evidence="2 8">Heterodimer of an alpha and a beta chain.</text>
</comment>
<dbReference type="EMBL" id="FXTH01000003">
    <property type="protein sequence ID" value="SMO45366.1"/>
    <property type="molecule type" value="Genomic_DNA"/>
</dbReference>
<organism evidence="11 12">
    <name type="scientific">Fodinibius sediminis</name>
    <dbReference type="NCBI Taxonomy" id="1214077"/>
    <lineage>
        <taxon>Bacteria</taxon>
        <taxon>Pseudomonadati</taxon>
        <taxon>Balneolota</taxon>
        <taxon>Balneolia</taxon>
        <taxon>Balneolales</taxon>
        <taxon>Balneolaceae</taxon>
        <taxon>Fodinibius</taxon>
    </lineage>
</organism>
<dbReference type="FunFam" id="3.40.50.970:FF:000013">
    <property type="entry name" value="Pyruvate dehydrogenase E1 component subunit alpha"/>
    <property type="match status" value="1"/>
</dbReference>
<evidence type="ECO:0000256" key="4">
    <source>
        <dbReference type="ARBA" id="ARBA00014159"/>
    </source>
</evidence>
<evidence type="ECO:0000256" key="8">
    <source>
        <dbReference type="RuleBase" id="RU361139"/>
    </source>
</evidence>
<evidence type="ECO:0000256" key="1">
    <source>
        <dbReference type="ARBA" id="ARBA00001964"/>
    </source>
</evidence>
<evidence type="ECO:0000256" key="9">
    <source>
        <dbReference type="SAM" id="MobiDB-lite"/>
    </source>
</evidence>
<protein>
    <recommendedName>
        <fullName evidence="4 8">Pyruvate dehydrogenase E1 component subunit alpha</fullName>
        <ecNumber evidence="3 8">1.2.4.1</ecNumber>
    </recommendedName>
</protein>
<dbReference type="InterPro" id="IPR050642">
    <property type="entry name" value="PDH_E1_Alpha_Subunit"/>
</dbReference>
<keyword evidence="12" id="KW-1185">Reference proteome</keyword>
<dbReference type="Pfam" id="PF00676">
    <property type="entry name" value="E1_dh"/>
    <property type="match status" value="1"/>
</dbReference>
<dbReference type="OrthoDB" id="9766715at2"/>
<evidence type="ECO:0000256" key="2">
    <source>
        <dbReference type="ARBA" id="ARBA00011870"/>
    </source>
</evidence>
<feature type="domain" description="Dehydrogenase E1 component" evidence="10">
    <location>
        <begin position="29"/>
        <end position="321"/>
    </location>
</feature>
<reference evidence="11 12" key="1">
    <citation type="submission" date="2017-05" db="EMBL/GenBank/DDBJ databases">
        <authorList>
            <person name="Varghese N."/>
            <person name="Submissions S."/>
        </authorList>
    </citation>
    <scope>NUCLEOTIDE SEQUENCE [LARGE SCALE GENOMIC DNA]</scope>
    <source>
        <strain evidence="11 12">DSM 21194</strain>
    </source>
</reference>
<dbReference type="Proteomes" id="UP000317593">
    <property type="component" value="Unassembled WGS sequence"/>
</dbReference>
<dbReference type="Gene3D" id="3.40.50.970">
    <property type="match status" value="1"/>
</dbReference>